<dbReference type="Proteomes" id="UP001201980">
    <property type="component" value="Unassembled WGS sequence"/>
</dbReference>
<evidence type="ECO:0000313" key="2">
    <source>
        <dbReference type="Proteomes" id="UP001201980"/>
    </source>
</evidence>
<organism evidence="1 2">
    <name type="scientific">Zalerion maritima</name>
    <dbReference type="NCBI Taxonomy" id="339359"/>
    <lineage>
        <taxon>Eukaryota</taxon>
        <taxon>Fungi</taxon>
        <taxon>Dikarya</taxon>
        <taxon>Ascomycota</taxon>
        <taxon>Pezizomycotina</taxon>
        <taxon>Sordariomycetes</taxon>
        <taxon>Lulworthiomycetidae</taxon>
        <taxon>Lulworthiales</taxon>
        <taxon>Lulworthiaceae</taxon>
        <taxon>Zalerion</taxon>
    </lineage>
</organism>
<evidence type="ECO:0000313" key="1">
    <source>
        <dbReference type="EMBL" id="KAJ2896767.1"/>
    </source>
</evidence>
<gene>
    <name evidence="1" type="ORF">MKZ38_005255</name>
</gene>
<protein>
    <submittedName>
        <fullName evidence="1">Uncharacterized protein</fullName>
    </submittedName>
</protein>
<sequence>MATAFVFVRDNGGGTCESRESKKLIRRHVMKGKNAGKKIHRPSRLTQLATRRASDTPASMFCDLGFPVETTPERREIIYSFFTSVADRLYPCHLGITMDDAKRLYFEILFQDQDTSNEFFLREGKSSPKALRYLSQTLTLVRKRVEGPDALSDSTLMIVLSLVSQEQMRGEYVGAKVHAEGLRKMVQLRGGLDGLEGNEGILLKVCKIDIVAALQHGGPTMFYLDRMSKVRDVATAKGLKFDRPSSLSFGDRHGSVDPHLEDVFLDVLAASRMLNGSLPGRTLDILTFLHLQISIFYRLLRYCPLAAENQRSDVDSTCHIGLIVFMMTVLLQHEGRSILDYRLVKRHLRGVLSSQLGDTRDTGMGLWAMCMGGIWMAGTVDLDWLFSRIWLSGERLSIQTWDDARRLLVNFPWINIVHDQPGRQLWEDAHRRAAESWMHT</sequence>
<proteinExistence type="predicted"/>
<keyword evidence="2" id="KW-1185">Reference proteome</keyword>
<dbReference type="AlphaFoldDB" id="A0AAD5RLJ5"/>
<comment type="caution">
    <text evidence="1">The sequence shown here is derived from an EMBL/GenBank/DDBJ whole genome shotgun (WGS) entry which is preliminary data.</text>
</comment>
<dbReference type="PANTHER" id="PTHR37540">
    <property type="entry name" value="TRANSCRIPTION FACTOR (ACR-2), PUTATIVE-RELATED-RELATED"/>
    <property type="match status" value="1"/>
</dbReference>
<reference evidence="1" key="1">
    <citation type="submission" date="2022-07" db="EMBL/GenBank/DDBJ databases">
        <title>Draft genome sequence of Zalerion maritima ATCC 34329, a (micro)plastics degrading marine fungus.</title>
        <authorList>
            <person name="Paco A."/>
            <person name="Goncalves M.F.M."/>
            <person name="Rocha-Santos T.A.P."/>
            <person name="Alves A."/>
        </authorList>
    </citation>
    <scope>NUCLEOTIDE SEQUENCE</scope>
    <source>
        <strain evidence="1">ATCC 34329</strain>
    </source>
</reference>
<dbReference type="EMBL" id="JAKWBI020000314">
    <property type="protein sequence ID" value="KAJ2896767.1"/>
    <property type="molecule type" value="Genomic_DNA"/>
</dbReference>
<dbReference type="PANTHER" id="PTHR37540:SF9">
    <property type="entry name" value="ZN(2)-C6 FUNGAL-TYPE DOMAIN-CONTAINING PROTEIN"/>
    <property type="match status" value="1"/>
</dbReference>
<accession>A0AAD5RLJ5</accession>
<name>A0AAD5RLJ5_9PEZI</name>